<proteinExistence type="inferred from homology"/>
<gene>
    <name evidence="4" type="ORF">H6G81_17740</name>
</gene>
<dbReference type="RefSeq" id="WP_029630679.1">
    <property type="nucleotide sequence ID" value="NZ_JACJTA010000038.1"/>
</dbReference>
<dbReference type="SMART" id="SM00470">
    <property type="entry name" value="ParB"/>
    <property type="match status" value="1"/>
</dbReference>
<dbReference type="PANTHER" id="PTHR33375:SF7">
    <property type="entry name" value="CHROMOSOME 2-PARTITIONING PROTEIN PARB-RELATED"/>
    <property type="match status" value="1"/>
</dbReference>
<name>A0ABR8GSY0_9CYAN</name>
<dbReference type="InterPro" id="IPR003115">
    <property type="entry name" value="ParB_N"/>
</dbReference>
<evidence type="ECO:0000313" key="5">
    <source>
        <dbReference type="Proteomes" id="UP000660380"/>
    </source>
</evidence>
<dbReference type="InterPro" id="IPR004437">
    <property type="entry name" value="ParB/RepB/Spo0J"/>
</dbReference>
<evidence type="ECO:0000256" key="2">
    <source>
        <dbReference type="SAM" id="MobiDB-lite"/>
    </source>
</evidence>
<dbReference type="InterPro" id="IPR036086">
    <property type="entry name" value="ParB/Sulfiredoxin_sf"/>
</dbReference>
<evidence type="ECO:0000256" key="1">
    <source>
        <dbReference type="ARBA" id="ARBA00006295"/>
    </source>
</evidence>
<dbReference type="InterPro" id="IPR050336">
    <property type="entry name" value="Chromosome_partition/occlusion"/>
</dbReference>
<dbReference type="Pfam" id="PF02195">
    <property type="entry name" value="ParB_N"/>
    <property type="match status" value="1"/>
</dbReference>
<protein>
    <submittedName>
        <fullName evidence="4">ParB/RepB/Spo0J family partition protein</fullName>
    </submittedName>
</protein>
<feature type="compositionally biased region" description="Acidic residues" evidence="2">
    <location>
        <begin position="201"/>
        <end position="210"/>
    </location>
</feature>
<dbReference type="SUPFAM" id="SSF109709">
    <property type="entry name" value="KorB DNA-binding domain-like"/>
    <property type="match status" value="1"/>
</dbReference>
<evidence type="ECO:0000259" key="3">
    <source>
        <dbReference type="SMART" id="SM00470"/>
    </source>
</evidence>
<dbReference type="EMBL" id="JACJTA010000038">
    <property type="protein sequence ID" value="MBD2606322.1"/>
    <property type="molecule type" value="Genomic_DNA"/>
</dbReference>
<dbReference type="NCBIfam" id="TIGR00180">
    <property type="entry name" value="parB_part"/>
    <property type="match status" value="1"/>
</dbReference>
<comment type="caution">
    <text evidence="4">The sequence shown here is derived from an EMBL/GenBank/DDBJ whole genome shotgun (WGS) entry which is preliminary data.</text>
</comment>
<evidence type="ECO:0000313" key="4">
    <source>
        <dbReference type="EMBL" id="MBD2606322.1"/>
    </source>
</evidence>
<dbReference type="SUPFAM" id="SSF110849">
    <property type="entry name" value="ParB/Sulfiredoxin"/>
    <property type="match status" value="1"/>
</dbReference>
<sequence length="402" mass="45167">MRRTKTNQPLKSKLEVPWDTTGKLNADSQASIPLEQIQLPPTQPRRYFDSEALKQLTESIKQHGILQPLLVRLIDGEKHELVAGERRYRAALEIGLKVVPVVVRELDDNAAFQLALIENLLREDLNPVEETEGILQLLALKLGRNVESIPTVLYRLQREQKKASTVTHNVMGKDEVEGDATTHNVMGEVENDSIPNNVIGQDEDDSEGDGDTSTHNVMGKVENDSTTNNVIGQGEVDSTRTTHNVMGESETDNSDLNQEQPENPDRKIVDEVFDGLGLMTWESFVKNRLPLLNLPSDILEALRKGSLEYTKAKAIATIADTSERVAFLEQAIAQNWSLSEIKQRLAEKKTPNSTQKTESNDYKERFTAATTKLRKSRIWSDPKKRKQIEKLLSQLETLTLEG</sequence>
<reference evidence="4 5" key="1">
    <citation type="journal article" date="2020" name="ISME J.">
        <title>Comparative genomics reveals insights into cyanobacterial evolution and habitat adaptation.</title>
        <authorList>
            <person name="Chen M.Y."/>
            <person name="Teng W.K."/>
            <person name="Zhao L."/>
            <person name="Hu C.X."/>
            <person name="Zhou Y.K."/>
            <person name="Han B.P."/>
            <person name="Song L.R."/>
            <person name="Shu W.S."/>
        </authorList>
    </citation>
    <scope>NUCLEOTIDE SEQUENCE [LARGE SCALE GENOMIC DNA]</scope>
    <source>
        <strain evidence="4 5">FACHB-248</strain>
    </source>
</reference>
<accession>A0ABR8GSY0</accession>
<comment type="similarity">
    <text evidence="1">Belongs to the ParB family.</text>
</comment>
<dbReference type="PANTHER" id="PTHR33375">
    <property type="entry name" value="CHROMOSOME-PARTITIONING PROTEIN PARB-RELATED"/>
    <property type="match status" value="1"/>
</dbReference>
<dbReference type="Gene3D" id="1.10.10.2830">
    <property type="match status" value="2"/>
</dbReference>
<dbReference type="Gene3D" id="3.90.1530.30">
    <property type="match status" value="1"/>
</dbReference>
<dbReference type="Pfam" id="PF17762">
    <property type="entry name" value="HTH_ParB"/>
    <property type="match status" value="1"/>
</dbReference>
<feature type="domain" description="ParB-like N-terminal" evidence="3">
    <location>
        <begin position="30"/>
        <end position="120"/>
    </location>
</feature>
<keyword evidence="5" id="KW-1185">Reference proteome</keyword>
<feature type="region of interest" description="Disordered" evidence="2">
    <location>
        <begin position="345"/>
        <end position="366"/>
    </location>
</feature>
<feature type="region of interest" description="Disordered" evidence="2">
    <location>
        <begin position="190"/>
        <end position="265"/>
    </location>
</feature>
<organism evidence="4 5">
    <name type="scientific">Scytonema hofmannii FACHB-248</name>
    <dbReference type="NCBI Taxonomy" id="1842502"/>
    <lineage>
        <taxon>Bacteria</taxon>
        <taxon>Bacillati</taxon>
        <taxon>Cyanobacteriota</taxon>
        <taxon>Cyanophyceae</taxon>
        <taxon>Nostocales</taxon>
        <taxon>Scytonemataceae</taxon>
        <taxon>Scytonema</taxon>
    </lineage>
</organism>
<dbReference type="CDD" id="cd16393">
    <property type="entry name" value="SPO0J_N"/>
    <property type="match status" value="1"/>
</dbReference>
<dbReference type="InterPro" id="IPR041468">
    <property type="entry name" value="HTH_ParB/Spo0J"/>
</dbReference>
<dbReference type="Proteomes" id="UP000660380">
    <property type="component" value="Unassembled WGS sequence"/>
</dbReference>